<organism evidence="1 2">
    <name type="scientific">Chryseolinea serpens</name>
    <dbReference type="NCBI Taxonomy" id="947013"/>
    <lineage>
        <taxon>Bacteria</taxon>
        <taxon>Pseudomonadati</taxon>
        <taxon>Bacteroidota</taxon>
        <taxon>Cytophagia</taxon>
        <taxon>Cytophagales</taxon>
        <taxon>Fulvivirgaceae</taxon>
        <taxon>Chryseolinea</taxon>
    </lineage>
</organism>
<dbReference type="RefSeq" id="WP_073139054.1">
    <property type="nucleotide sequence ID" value="NZ_FQWQ01000003.1"/>
</dbReference>
<accession>A0A1M5UMG8</accession>
<evidence type="ECO:0000313" key="1">
    <source>
        <dbReference type="EMBL" id="SHH63903.1"/>
    </source>
</evidence>
<name>A0A1M5UMG8_9BACT</name>
<reference evidence="1 2" key="1">
    <citation type="submission" date="2016-11" db="EMBL/GenBank/DDBJ databases">
        <authorList>
            <person name="Jaros S."/>
            <person name="Januszkiewicz K."/>
            <person name="Wedrychowicz H."/>
        </authorList>
    </citation>
    <scope>NUCLEOTIDE SEQUENCE [LARGE SCALE GENOMIC DNA]</scope>
    <source>
        <strain evidence="1 2">DSM 24574</strain>
    </source>
</reference>
<proteinExistence type="predicted"/>
<dbReference type="STRING" id="947013.SAMN04488109_4766"/>
<dbReference type="EMBL" id="FQWQ01000003">
    <property type="protein sequence ID" value="SHH63903.1"/>
    <property type="molecule type" value="Genomic_DNA"/>
</dbReference>
<evidence type="ECO:0000313" key="2">
    <source>
        <dbReference type="Proteomes" id="UP000184212"/>
    </source>
</evidence>
<keyword evidence="2" id="KW-1185">Reference proteome</keyword>
<dbReference type="OrthoDB" id="1493229at2"/>
<gene>
    <name evidence="1" type="ORF">SAMN04488109_4766</name>
</gene>
<sequence>MSAFTLINSLEKLELEFKSNGIDYTSPGFYDSEVFLQKEQENRDYLCHYASYVNNVAYTQEYLRKAEREIPFIAELLFRELVKDGRLGACIDASSVLSRILELEGFWNYTVKGSLTIKFDPNLGITTKHFWAADLVENPDIKAAHVWVVAPPFKVVDITVSRQPYQYKEQDYIPNYVCTTAGAECEINEIDLISPDYSRLLTRQGVLGNKLRHIKRGFDEFTSNFKPLLIEFSSVSLKYVQIGISAPDLPLEQITALNLSGKLGVEFYKDVIRPELFKLRAQ</sequence>
<dbReference type="Proteomes" id="UP000184212">
    <property type="component" value="Unassembled WGS sequence"/>
</dbReference>
<dbReference type="AlphaFoldDB" id="A0A1M5UMG8"/>
<protein>
    <submittedName>
        <fullName evidence="1">Uncharacterized protein</fullName>
    </submittedName>
</protein>